<reference evidence="6 7" key="1">
    <citation type="submission" date="2024-09" db="EMBL/GenBank/DDBJ databases">
        <authorList>
            <person name="Sun Q."/>
            <person name="Mori K."/>
        </authorList>
    </citation>
    <scope>NUCLEOTIDE SEQUENCE [LARGE SCALE GENOMIC DNA]</scope>
    <source>
        <strain evidence="6 7">TBRC 4575</strain>
    </source>
</reference>
<dbReference type="PANTHER" id="PTHR24637">
    <property type="entry name" value="COLLAGEN"/>
    <property type="match status" value="1"/>
</dbReference>
<dbReference type="Pfam" id="PF06458">
    <property type="entry name" value="MucBP"/>
    <property type="match status" value="1"/>
</dbReference>
<dbReference type="PROSITE" id="PS51450">
    <property type="entry name" value="LRR"/>
    <property type="match status" value="1"/>
</dbReference>
<feature type="compositionally biased region" description="Polar residues" evidence="3">
    <location>
        <begin position="69"/>
        <end position="113"/>
    </location>
</feature>
<feature type="domain" description="MucBP" evidence="5">
    <location>
        <begin position="658"/>
        <end position="720"/>
    </location>
</feature>
<accession>A0ABV6K0J2</accession>
<keyword evidence="1" id="KW-0732">Signal</keyword>
<dbReference type="Gene3D" id="3.10.20.320">
    <property type="entry name" value="Putative peptidoglycan bound protein (lpxtg motif)"/>
    <property type="match status" value="1"/>
</dbReference>
<keyword evidence="4" id="KW-1133">Transmembrane helix</keyword>
<feature type="compositionally biased region" description="Low complexity" evidence="3">
    <location>
        <begin position="726"/>
        <end position="748"/>
    </location>
</feature>
<feature type="compositionally biased region" description="Polar residues" evidence="3">
    <location>
        <begin position="837"/>
        <end position="861"/>
    </location>
</feature>
<dbReference type="Gene3D" id="3.80.10.10">
    <property type="entry name" value="Ribonuclease Inhibitor"/>
    <property type="match status" value="1"/>
</dbReference>
<dbReference type="RefSeq" id="WP_137643930.1">
    <property type="nucleotide sequence ID" value="NZ_BAABRM010000001.1"/>
</dbReference>
<sequence>MRAVRDEKVHYKMYKSGKTWIIVGLTLSTGLLCNQLKGLAASDQVKIEEHRQLVMTPLPALTTQPVSAVVSAQTDANSQSSTAEPDTSHQVATSQTPAITANEPASTVSSDDQGVTAETEPANSQPVPNTSALSAGAVTPEPATSVAPSDEQSVTNVEDQTNLSPTTSAAAQPVSSSTVIADAGASTVAIPEAPLSAGPTSAGTAPTTVLASPAAVTSEPVTTERADVIYFYPHDIDRWLPDENFRYILFHELKKIGYQLTSPNQITAEMVSQLKGFQLDERLQLEDRAYMDAVLNVESIMGIQYMIGLQKFSFSVSQAALSKWGYNAESGRSKLWDIDPLRSQLHLTELTVNGTSVSDIRALRLLTKLVRIDLSNNKINNLSELPMNAEQNLVSIVVENQVQANEAIKVNVDPVTGKYVTTSYAIDADGKRIPIKVGATATASGHNLDAYTIEWDHLGPAGTLVMAWDVPAVNAGLTDNRFSGQISIPYETNQQYGTAEVTFVDRDGNLLAPVLNLSAPIGEEINISDNADYEATMDYLEYVLWAETYHYVGERNWTVTAERHKLKVVMFVPTAKLHVFLVNQDGNQVPEELYDMSRYGKVGGGWSFTFKENAMFQMLSAELDGKTMAFEDFKDGLKGRFTQKEHVIIFKCKRKNGQVTVHYVDQNNQPIAADDTVSGTLGTDYTLVPKPIPGYHLVATAGDSTGKFGDADLSVTYTYEKDAVTVEPEVPGTPSEPGEPEVPGIPEFPSAPEEPATPEQPDRPGEPEQPGEPAIPGVPEQPAKPGEPSTPGVPGQSGQPGESGPGLPGEPSIPGPSAQPGSNATPGQADPAASSEHPGQTSGAGTNDQPVESATVPSPQSGIIADLEPAQQVVSASAAQDTSYLKRLETVTATTTDQPSGGLNREEMTAKMLPQTDEQAAGWVHQLGLALLSLVGATWWYRKRQ</sequence>
<evidence type="ECO:0000313" key="6">
    <source>
        <dbReference type="EMBL" id="MFC0422584.1"/>
    </source>
</evidence>
<evidence type="ECO:0000256" key="2">
    <source>
        <dbReference type="ARBA" id="ARBA00022737"/>
    </source>
</evidence>
<feature type="compositionally biased region" description="Polar residues" evidence="3">
    <location>
        <begin position="121"/>
        <end position="133"/>
    </location>
</feature>
<feature type="compositionally biased region" description="Polar residues" evidence="3">
    <location>
        <begin position="146"/>
        <end position="175"/>
    </location>
</feature>
<keyword evidence="7" id="KW-1185">Reference proteome</keyword>
<gene>
    <name evidence="6" type="ORF">ACFFGS_00085</name>
</gene>
<proteinExistence type="predicted"/>
<dbReference type="PANTHER" id="PTHR24637:SF388">
    <property type="entry name" value="NEMATODE CUTICLE COLLAGEN N-TERMINAL DOMAIN-CONTAINING PROTEIN"/>
    <property type="match status" value="1"/>
</dbReference>
<keyword evidence="4" id="KW-0472">Membrane</keyword>
<keyword evidence="4" id="KW-0812">Transmembrane</keyword>
<dbReference type="Pfam" id="PF19258">
    <property type="entry name" value="KxYKxGKxW_sig"/>
    <property type="match status" value="1"/>
</dbReference>
<name>A0ABV6K0J2_9LACO</name>
<dbReference type="Proteomes" id="UP001589855">
    <property type="component" value="Unassembled WGS sequence"/>
</dbReference>
<feature type="compositionally biased region" description="Low complexity" evidence="3">
    <location>
        <begin position="789"/>
        <end position="800"/>
    </location>
</feature>
<keyword evidence="2" id="KW-0677">Repeat</keyword>
<evidence type="ECO:0000256" key="3">
    <source>
        <dbReference type="SAM" id="MobiDB-lite"/>
    </source>
</evidence>
<evidence type="ECO:0000259" key="5">
    <source>
        <dbReference type="Pfam" id="PF06458"/>
    </source>
</evidence>
<evidence type="ECO:0000256" key="1">
    <source>
        <dbReference type="ARBA" id="ARBA00022729"/>
    </source>
</evidence>
<feature type="region of interest" description="Disordered" evidence="3">
    <location>
        <begin position="724"/>
        <end position="866"/>
    </location>
</feature>
<organism evidence="6 7">
    <name type="scientific">Lactiplantibacillus plajomi</name>
    <dbReference type="NCBI Taxonomy" id="1457217"/>
    <lineage>
        <taxon>Bacteria</taxon>
        <taxon>Bacillati</taxon>
        <taxon>Bacillota</taxon>
        <taxon>Bacilli</taxon>
        <taxon>Lactobacillales</taxon>
        <taxon>Lactobacillaceae</taxon>
        <taxon>Lactiplantibacillus</taxon>
    </lineage>
</organism>
<dbReference type="InterPro" id="IPR009459">
    <property type="entry name" value="MucBP_dom"/>
</dbReference>
<feature type="region of interest" description="Disordered" evidence="3">
    <location>
        <begin position="69"/>
        <end position="175"/>
    </location>
</feature>
<evidence type="ECO:0000256" key="4">
    <source>
        <dbReference type="SAM" id="Phobius"/>
    </source>
</evidence>
<dbReference type="InterPro" id="IPR001611">
    <property type="entry name" value="Leu-rich_rpt"/>
</dbReference>
<dbReference type="InterPro" id="IPR032675">
    <property type="entry name" value="LRR_dom_sf"/>
</dbReference>
<comment type="caution">
    <text evidence="6">The sequence shown here is derived from an EMBL/GenBank/DDBJ whole genome shotgun (WGS) entry which is preliminary data.</text>
</comment>
<dbReference type="SUPFAM" id="SSF52058">
    <property type="entry name" value="L domain-like"/>
    <property type="match status" value="1"/>
</dbReference>
<dbReference type="EMBL" id="JBHLUK010000002">
    <property type="protein sequence ID" value="MFC0422584.1"/>
    <property type="molecule type" value="Genomic_DNA"/>
</dbReference>
<feature type="transmembrane region" description="Helical" evidence="4">
    <location>
        <begin position="923"/>
        <end position="941"/>
    </location>
</feature>
<evidence type="ECO:0000313" key="7">
    <source>
        <dbReference type="Proteomes" id="UP001589855"/>
    </source>
</evidence>
<dbReference type="InterPro" id="IPR022263">
    <property type="entry name" value="KxYKxGKxW"/>
</dbReference>
<dbReference type="NCBIfam" id="TIGR03715">
    <property type="entry name" value="KxYKxGKxW"/>
    <property type="match status" value="1"/>
</dbReference>
<protein>
    <submittedName>
        <fullName evidence="6">MucBP domain-containing protein</fullName>
    </submittedName>
</protein>